<protein>
    <submittedName>
        <fullName evidence="1">Uncharacterized protein</fullName>
    </submittedName>
</protein>
<proteinExistence type="predicted"/>
<evidence type="ECO:0000313" key="1">
    <source>
        <dbReference type="EMBL" id="MBL0887164.1"/>
    </source>
</evidence>
<name>A0ABS1LM08_9MICO</name>
<dbReference type="Proteomes" id="UP000675409">
    <property type="component" value="Unassembled WGS sequence"/>
</dbReference>
<comment type="caution">
    <text evidence="1">The sequence shown here is derived from an EMBL/GenBank/DDBJ whole genome shotgun (WGS) entry which is preliminary data.</text>
</comment>
<keyword evidence="2" id="KW-1185">Reference proteome</keyword>
<sequence>MPKALSSTTSPQWLFTIRGRWSIIPSAEALRLLQRQPEDPAAGPEHVVGEVRLVMRGSTRGERLPE</sequence>
<accession>A0ABS1LM08</accession>
<organism evidence="1 2">
    <name type="scientific">Myceligenerans indicum</name>
    <dbReference type="NCBI Taxonomy" id="2593663"/>
    <lineage>
        <taxon>Bacteria</taxon>
        <taxon>Bacillati</taxon>
        <taxon>Actinomycetota</taxon>
        <taxon>Actinomycetes</taxon>
        <taxon>Micrococcales</taxon>
        <taxon>Promicromonosporaceae</taxon>
        <taxon>Myceligenerans</taxon>
    </lineage>
</organism>
<dbReference type="EMBL" id="JABBYC010000022">
    <property type="protein sequence ID" value="MBL0887164.1"/>
    <property type="molecule type" value="Genomic_DNA"/>
</dbReference>
<evidence type="ECO:0000313" key="2">
    <source>
        <dbReference type="Proteomes" id="UP000675409"/>
    </source>
</evidence>
<dbReference type="RefSeq" id="WP_201847916.1">
    <property type="nucleotide sequence ID" value="NZ_JABBYC010000022.1"/>
</dbReference>
<reference evidence="1 2" key="1">
    <citation type="journal article" date="2021" name="Arch. Microbiol.">
        <title>Myceligenerans indicum sp. nov., an actinobacterium isolated from mangrove sediment of Sundarbans, India.</title>
        <authorList>
            <person name="Asha K."/>
            <person name="Bhadury P."/>
        </authorList>
    </citation>
    <scope>NUCLEOTIDE SEQUENCE [LARGE SCALE GENOMIC DNA]</scope>
    <source>
        <strain evidence="1 2">I2</strain>
    </source>
</reference>
<gene>
    <name evidence="1" type="ORF">HGK34_12890</name>
</gene>